<dbReference type="Proteomes" id="UP000886520">
    <property type="component" value="Chromosome 24"/>
</dbReference>
<feature type="repeat" description="PPR" evidence="2">
    <location>
        <begin position="341"/>
        <end position="375"/>
    </location>
</feature>
<evidence type="ECO:0000313" key="4">
    <source>
        <dbReference type="EMBL" id="KAI5060788.1"/>
    </source>
</evidence>
<proteinExistence type="predicted"/>
<dbReference type="FunFam" id="1.25.40.10:FF:000344">
    <property type="entry name" value="Pentatricopeptide repeat-containing protein"/>
    <property type="match status" value="1"/>
</dbReference>
<evidence type="ECO:0000256" key="2">
    <source>
        <dbReference type="PROSITE-ProRule" id="PRU00708"/>
    </source>
</evidence>
<evidence type="ECO:0000256" key="3">
    <source>
        <dbReference type="SAM" id="MobiDB-lite"/>
    </source>
</evidence>
<feature type="compositionally biased region" description="Basic and acidic residues" evidence="3">
    <location>
        <begin position="17"/>
        <end position="31"/>
    </location>
</feature>
<dbReference type="GO" id="GO:0009451">
    <property type="term" value="P:RNA modification"/>
    <property type="evidence" value="ECO:0007669"/>
    <property type="project" value="InterPro"/>
</dbReference>
<dbReference type="FunFam" id="1.25.40.10:FF:000031">
    <property type="entry name" value="Pentatricopeptide repeat-containing protein mitochondrial"/>
    <property type="match status" value="1"/>
</dbReference>
<gene>
    <name evidence="4" type="ORF">GOP47_0025208</name>
</gene>
<feature type="region of interest" description="Disordered" evidence="3">
    <location>
        <begin position="1"/>
        <end position="35"/>
    </location>
</feature>
<feature type="compositionally biased region" description="Polar residues" evidence="3">
    <location>
        <begin position="1"/>
        <end position="16"/>
    </location>
</feature>
<dbReference type="Gene3D" id="1.25.40.10">
    <property type="entry name" value="Tetratricopeptide repeat domain"/>
    <property type="match status" value="4"/>
</dbReference>
<organism evidence="4 5">
    <name type="scientific">Adiantum capillus-veneris</name>
    <name type="common">Maidenhair fern</name>
    <dbReference type="NCBI Taxonomy" id="13818"/>
    <lineage>
        <taxon>Eukaryota</taxon>
        <taxon>Viridiplantae</taxon>
        <taxon>Streptophyta</taxon>
        <taxon>Embryophyta</taxon>
        <taxon>Tracheophyta</taxon>
        <taxon>Polypodiopsida</taxon>
        <taxon>Polypodiidae</taxon>
        <taxon>Polypodiales</taxon>
        <taxon>Pteridineae</taxon>
        <taxon>Pteridaceae</taxon>
        <taxon>Vittarioideae</taxon>
        <taxon>Adiantum</taxon>
    </lineage>
</organism>
<dbReference type="EMBL" id="JABFUD020000024">
    <property type="protein sequence ID" value="KAI5060788.1"/>
    <property type="molecule type" value="Genomic_DNA"/>
</dbReference>
<dbReference type="SUPFAM" id="SSF48452">
    <property type="entry name" value="TPR-like"/>
    <property type="match status" value="1"/>
</dbReference>
<comment type="caution">
    <text evidence="4">The sequence shown here is derived from an EMBL/GenBank/DDBJ whole genome shotgun (WGS) entry which is preliminary data.</text>
</comment>
<dbReference type="PANTHER" id="PTHR24015:SF548">
    <property type="entry name" value="OS08G0340900 PROTEIN"/>
    <property type="match status" value="1"/>
</dbReference>
<feature type="repeat" description="PPR" evidence="2">
    <location>
        <begin position="137"/>
        <end position="171"/>
    </location>
</feature>
<dbReference type="NCBIfam" id="TIGR00756">
    <property type="entry name" value="PPR"/>
    <property type="match status" value="5"/>
</dbReference>
<dbReference type="PANTHER" id="PTHR24015">
    <property type="entry name" value="OS07G0578800 PROTEIN-RELATED"/>
    <property type="match status" value="1"/>
</dbReference>
<feature type="repeat" description="PPR" evidence="2">
    <location>
        <begin position="239"/>
        <end position="273"/>
    </location>
</feature>
<keyword evidence="5" id="KW-1185">Reference proteome</keyword>
<reference evidence="4" key="1">
    <citation type="submission" date="2021-01" db="EMBL/GenBank/DDBJ databases">
        <title>Adiantum capillus-veneris genome.</title>
        <authorList>
            <person name="Fang Y."/>
            <person name="Liao Q."/>
        </authorList>
    </citation>
    <scope>NUCLEOTIDE SEQUENCE</scope>
    <source>
        <strain evidence="4">H3</strain>
        <tissue evidence="4">Leaf</tissue>
    </source>
</reference>
<name>A0A9D4Z395_ADICA</name>
<feature type="repeat" description="PPR" evidence="2">
    <location>
        <begin position="514"/>
        <end position="548"/>
    </location>
</feature>
<dbReference type="SUPFAM" id="SSF81901">
    <property type="entry name" value="HCP-like"/>
    <property type="match status" value="1"/>
</dbReference>
<accession>A0A9D4Z395</accession>
<evidence type="ECO:0000256" key="1">
    <source>
        <dbReference type="ARBA" id="ARBA00022737"/>
    </source>
</evidence>
<protein>
    <recommendedName>
        <fullName evidence="6">Pentatricopeptide repeat-containing protein</fullName>
    </recommendedName>
</protein>
<dbReference type="GO" id="GO:0003723">
    <property type="term" value="F:RNA binding"/>
    <property type="evidence" value="ECO:0007669"/>
    <property type="project" value="InterPro"/>
</dbReference>
<dbReference type="InterPro" id="IPR046960">
    <property type="entry name" value="PPR_At4g14850-like_plant"/>
</dbReference>
<feature type="repeat" description="PPR" evidence="2">
    <location>
        <begin position="376"/>
        <end position="410"/>
    </location>
</feature>
<dbReference type="PROSITE" id="PS51375">
    <property type="entry name" value="PPR"/>
    <property type="match status" value="6"/>
</dbReference>
<keyword evidence="1" id="KW-0677">Repeat</keyword>
<evidence type="ECO:0008006" key="6">
    <source>
        <dbReference type="Google" id="ProtNLM"/>
    </source>
</evidence>
<feature type="repeat" description="PPR" evidence="2">
    <location>
        <begin position="443"/>
        <end position="477"/>
    </location>
</feature>
<evidence type="ECO:0000313" key="5">
    <source>
        <dbReference type="Proteomes" id="UP000886520"/>
    </source>
</evidence>
<dbReference type="OrthoDB" id="185373at2759"/>
<dbReference type="Pfam" id="PF13041">
    <property type="entry name" value="PPR_2"/>
    <property type="match status" value="4"/>
</dbReference>
<dbReference type="InterPro" id="IPR002885">
    <property type="entry name" value="PPR_rpt"/>
</dbReference>
<dbReference type="InterPro" id="IPR011990">
    <property type="entry name" value="TPR-like_helical_dom_sf"/>
</dbReference>
<sequence length="613" mass="67148">MATTIQQNVGVATSSQERAHHYDSRKPRGDSQCKAGPAVDTWHNPSLHYEEGLALATQSQDTENNKKSALDDGCSALIAMLRACGKCKDLQQGIRLHDEILKRHFLRRCSDALATMYAKCGALSKAKELLYKHHSKDLYSWTDLIAGYARQGLYHDALECFRQMQYEGLSPDAVTFACILKACGNLKASNMGKRIHDEIARQGLLGTDMVLASALVDMYAKCGALASAQQVLEELPFRNVVSWSALIAGYAQEGQGEQALHCFEQMQCEGFSPDEVTFACVLKACGTIEDVDKGKQIHEEIAKQGFLDTNIVLGSALVDMYAKCGALAKAQQVLEEMPSRNVVSWSALIAGYAQQGLGKEALNCFDQMKREGLSPNAVTYSSVLKACGSIQDIDRGEQIYDQIARQGLLGNNIVLGTAVVDMYVKCGALAKAQKVLEELPSRDAVSWSALITGFCHQGQGEQALTCFKQMLSEGLSPDAVTFSCILNTCSHLGLLEDAHMYFMAMNTKYGVKPSIEHYTCMVDLFGRAGHLDKAARVIQEMPFYDHVAVLSTLMGACRKWGDVNVGRWAFEQAVNVDKRDGSTYVIMADIYAAAGMQEDADMINFMKVENCGI</sequence>
<dbReference type="FunFam" id="1.25.40.10:FF:000090">
    <property type="entry name" value="Pentatricopeptide repeat-containing protein, chloroplastic"/>
    <property type="match status" value="1"/>
</dbReference>
<dbReference type="Pfam" id="PF01535">
    <property type="entry name" value="PPR"/>
    <property type="match status" value="1"/>
</dbReference>
<dbReference type="AlphaFoldDB" id="A0A9D4Z395"/>